<dbReference type="InterPro" id="IPR011005">
    <property type="entry name" value="Dihydropteroate_synth-like_sf"/>
</dbReference>
<dbReference type="InterPro" id="IPR045406">
    <property type="entry name" value="DUF6513"/>
</dbReference>
<reference evidence="2 3" key="1">
    <citation type="journal article" date="2020" name="Syst. Appl. Microbiol.">
        <title>Alienimonas chondri sp. nov., a novel planctomycete isolated from the biofilm of the red alga Chondrus crispus.</title>
        <authorList>
            <person name="Vitorino I."/>
            <person name="Albuquerque L."/>
            <person name="Wiegand S."/>
            <person name="Kallscheuer N."/>
            <person name="da Costa M.S."/>
            <person name="Lobo-da-Cunha A."/>
            <person name="Jogler C."/>
            <person name="Lage O.M."/>
        </authorList>
    </citation>
    <scope>NUCLEOTIDE SEQUENCE [LARGE SCALE GENOMIC DNA]</scope>
    <source>
        <strain evidence="2 3">LzC2</strain>
    </source>
</reference>
<dbReference type="InterPro" id="IPR045031">
    <property type="entry name" value="DHP_synth-like"/>
</dbReference>
<dbReference type="Pfam" id="PF00809">
    <property type="entry name" value="Pterin_bind"/>
    <property type="match status" value="1"/>
</dbReference>
<keyword evidence="3" id="KW-1185">Reference proteome</keyword>
<dbReference type="SUPFAM" id="SSF51717">
    <property type="entry name" value="Dihydropteroate synthetase-like"/>
    <property type="match status" value="1"/>
</dbReference>
<comment type="caution">
    <text evidence="2">The sequence shown here is derived from an EMBL/GenBank/DDBJ whole genome shotgun (WGS) entry which is preliminary data.</text>
</comment>
<dbReference type="PROSITE" id="PS50972">
    <property type="entry name" value="PTERIN_BINDING"/>
    <property type="match status" value="1"/>
</dbReference>
<accession>A0ABX1VBH1</accession>
<evidence type="ECO:0000259" key="1">
    <source>
        <dbReference type="PROSITE" id="PS50972"/>
    </source>
</evidence>
<dbReference type="PANTHER" id="PTHR20941:SF1">
    <property type="entry name" value="FOLIC ACID SYNTHESIS PROTEIN FOL1"/>
    <property type="match status" value="1"/>
</dbReference>
<dbReference type="EMBL" id="WTPX01000014">
    <property type="protein sequence ID" value="NNJ24683.1"/>
    <property type="molecule type" value="Genomic_DNA"/>
</dbReference>
<sequence>MRLLFVTGKLAEPALRRTLAPLGRRHDFKWEVAVPGVQVAALMHTPLLLNRLGPHIEASGESFDRIVLPGLGDLDVAALSERFSLPFVRGPKDLHDLPLFFGEGDREPPDLSRWDIEIVAEINHAARLTDAEVVATAAAMRADGADLIDVGATPGAPTARVPNLVRLLRGEGHRVSVDSFDRGEVTASVDAGAELVLSCNGTNLDWADPLGRETGVEFVVIPDEPSDLDSLFRTAEALGEAGVAHRLDPILEPIHFGFAASLDRYSEVRRRLPDAAMLMGVGNLTELTGVDSAGVNTLLAGFCQERRIFSVLTTQVIPWAQSSVRELDAARRLMKCAADRGTVPKHLSDALVMLRDPRPRRATSTEIAELAESVTDANFRVLIDGRSIHLFNRDGLHTGRDPFRVFDAAEKAAADAGRPLSASHAFYLGYELAKASTALTLGKVYVQDEALQWGMLTEDEASAVAPRAAARSTEADG</sequence>
<name>A0ABX1VBH1_9PLAN</name>
<evidence type="ECO:0000313" key="3">
    <source>
        <dbReference type="Proteomes" id="UP000609651"/>
    </source>
</evidence>
<feature type="domain" description="Pterin-binding" evidence="1">
    <location>
        <begin position="98"/>
        <end position="369"/>
    </location>
</feature>
<evidence type="ECO:0000313" key="2">
    <source>
        <dbReference type="EMBL" id="NNJ24683.1"/>
    </source>
</evidence>
<dbReference type="InterPro" id="IPR000489">
    <property type="entry name" value="Pterin-binding_dom"/>
</dbReference>
<dbReference type="Proteomes" id="UP000609651">
    <property type="component" value="Unassembled WGS sequence"/>
</dbReference>
<organism evidence="2 3">
    <name type="scientific">Alienimonas chondri</name>
    <dbReference type="NCBI Taxonomy" id="2681879"/>
    <lineage>
        <taxon>Bacteria</taxon>
        <taxon>Pseudomonadati</taxon>
        <taxon>Planctomycetota</taxon>
        <taxon>Planctomycetia</taxon>
        <taxon>Planctomycetales</taxon>
        <taxon>Planctomycetaceae</taxon>
        <taxon>Alienimonas</taxon>
    </lineage>
</organism>
<proteinExistence type="predicted"/>
<dbReference type="Gene3D" id="3.20.20.20">
    <property type="entry name" value="Dihydropteroate synthase-like"/>
    <property type="match status" value="1"/>
</dbReference>
<dbReference type="Pfam" id="PF20123">
    <property type="entry name" value="DUF6513"/>
    <property type="match status" value="1"/>
</dbReference>
<protein>
    <recommendedName>
        <fullName evidence="1">Pterin-binding domain-containing protein</fullName>
    </recommendedName>
</protein>
<dbReference type="PANTHER" id="PTHR20941">
    <property type="entry name" value="FOLATE SYNTHESIS PROTEINS"/>
    <property type="match status" value="1"/>
</dbReference>
<gene>
    <name evidence="2" type="ORF">LzC2_07420</name>
</gene>